<accession>A0A3N6NVW7</accession>
<keyword evidence="1" id="KW-1133">Transmembrane helix</keyword>
<sequence>MKKLGMFKDSKELWKIILINIILLFIFLELGSLAWYFIRYKQFFYTREKVAKTNQEEEQENQAENENNNANVNTNMMGINLAGIRLEDSVIERLHPYFGYVQKPGPDFREGFKYNAAGFISPYDYPYQKKSDNQYIIGVFGGSVASNYSIYEIQNQILVNKLKQVPELKDKEFIILSFATGGYKQPQQLILLNYFLSIGQEFDMLINIDGFNEVILAKANNKNNIDIMMPSTNHVVPLTNIANNSLSTKSIRAMLKINDSKDKLKDALETLDKCQVAYCYALTSIYVQNLATTYRKNVKIFDKERKKAAQQAAGETEASIVYFYAQSPQLEKSELYETMAEHWKKASIMIKQIAANNNILYFHILQPNQYYPTNRIYSEAEKKIAFDSDTPFKEATELGYPVLLSKIDDLKQNGVNIFNGVNILDNAKEIVYIDSCCHYTKAGEKILSEYIANSIFNTLAPNQNQSVDSKNKSNNR</sequence>
<evidence type="ECO:0000256" key="1">
    <source>
        <dbReference type="SAM" id="Phobius"/>
    </source>
</evidence>
<feature type="transmembrane region" description="Helical" evidence="1">
    <location>
        <begin position="12"/>
        <end position="38"/>
    </location>
</feature>
<keyword evidence="3" id="KW-1185">Reference proteome</keyword>
<keyword evidence="1" id="KW-0472">Membrane</keyword>
<name>A0A3N6NVW7_9CYAN</name>
<proteinExistence type="predicted"/>
<dbReference type="RefSeq" id="WP_124146046.1">
    <property type="nucleotide sequence ID" value="NZ_CAWOKI010000134.1"/>
</dbReference>
<evidence type="ECO:0000313" key="3">
    <source>
        <dbReference type="Proteomes" id="UP000269154"/>
    </source>
</evidence>
<organism evidence="2 3">
    <name type="scientific">Okeania hirsuta</name>
    <dbReference type="NCBI Taxonomy" id="1458930"/>
    <lineage>
        <taxon>Bacteria</taxon>
        <taxon>Bacillati</taxon>
        <taxon>Cyanobacteriota</taxon>
        <taxon>Cyanophyceae</taxon>
        <taxon>Oscillatoriophycideae</taxon>
        <taxon>Oscillatoriales</taxon>
        <taxon>Microcoleaceae</taxon>
        <taxon>Okeania</taxon>
    </lineage>
</organism>
<gene>
    <name evidence="2" type="ORF">D5R40_19940</name>
</gene>
<reference evidence="2 3" key="1">
    <citation type="journal article" date="2018" name="ACS Chem. Biol.">
        <title>Ketoreductase domain dysfunction expands chemodiversity: malyngamide biosynthesis in the cyanobacterium Okeania hirsuta.</title>
        <authorList>
            <person name="Moss N.A."/>
            <person name="Leao T."/>
            <person name="Rankin M."/>
            <person name="McCullough T.M."/>
            <person name="Qu P."/>
            <person name="Korobeynikov A."/>
            <person name="Smith J.L."/>
            <person name="Gerwick L."/>
            <person name="Gerwick W.H."/>
        </authorList>
    </citation>
    <scope>NUCLEOTIDE SEQUENCE [LARGE SCALE GENOMIC DNA]</scope>
    <source>
        <strain evidence="2 3">PAB10Feb10-1</strain>
    </source>
</reference>
<evidence type="ECO:0000313" key="2">
    <source>
        <dbReference type="EMBL" id="RQH35588.1"/>
    </source>
</evidence>
<dbReference type="Proteomes" id="UP000269154">
    <property type="component" value="Unassembled WGS sequence"/>
</dbReference>
<comment type="caution">
    <text evidence="2">The sequence shown here is derived from an EMBL/GenBank/DDBJ whole genome shotgun (WGS) entry which is preliminary data.</text>
</comment>
<keyword evidence="1" id="KW-0812">Transmembrane</keyword>
<dbReference type="AlphaFoldDB" id="A0A3N6NVW7"/>
<protein>
    <submittedName>
        <fullName evidence="2">Uncharacterized protein</fullName>
    </submittedName>
</protein>
<dbReference type="EMBL" id="RCBY01000125">
    <property type="protein sequence ID" value="RQH35588.1"/>
    <property type="molecule type" value="Genomic_DNA"/>
</dbReference>
<dbReference type="OrthoDB" id="5447142at2"/>